<evidence type="ECO:0000313" key="3">
    <source>
        <dbReference type="Proteomes" id="UP000646749"/>
    </source>
</evidence>
<evidence type="ECO:0000313" key="2">
    <source>
        <dbReference type="EMBL" id="GIG92551.1"/>
    </source>
</evidence>
<dbReference type="Gene3D" id="1.10.260.40">
    <property type="entry name" value="lambda repressor-like DNA-binding domains"/>
    <property type="match status" value="1"/>
</dbReference>
<dbReference type="Proteomes" id="UP000646749">
    <property type="component" value="Unassembled WGS sequence"/>
</dbReference>
<organism evidence="2 3">
    <name type="scientific">Plantactinospora endophytica</name>
    <dbReference type="NCBI Taxonomy" id="673535"/>
    <lineage>
        <taxon>Bacteria</taxon>
        <taxon>Bacillati</taxon>
        <taxon>Actinomycetota</taxon>
        <taxon>Actinomycetes</taxon>
        <taxon>Micromonosporales</taxon>
        <taxon>Micromonosporaceae</taxon>
        <taxon>Plantactinospora</taxon>
    </lineage>
</organism>
<proteinExistence type="predicted"/>
<dbReference type="Pfam" id="PF19054">
    <property type="entry name" value="DUF5753"/>
    <property type="match status" value="1"/>
</dbReference>
<dbReference type="EMBL" id="BONW01000044">
    <property type="protein sequence ID" value="GIG92551.1"/>
    <property type="molecule type" value="Genomic_DNA"/>
</dbReference>
<reference evidence="2 3" key="1">
    <citation type="submission" date="2021-01" db="EMBL/GenBank/DDBJ databases">
        <title>Whole genome shotgun sequence of Plantactinospora endophytica NBRC 110450.</title>
        <authorList>
            <person name="Komaki H."/>
            <person name="Tamura T."/>
        </authorList>
    </citation>
    <scope>NUCLEOTIDE SEQUENCE [LARGE SCALE GENOMIC DNA]</scope>
    <source>
        <strain evidence="2 3">NBRC 110450</strain>
    </source>
</reference>
<comment type="caution">
    <text evidence="2">The sequence shown here is derived from an EMBL/GenBank/DDBJ whole genome shotgun (WGS) entry which is preliminary data.</text>
</comment>
<keyword evidence="3" id="KW-1185">Reference proteome</keyword>
<accession>A0ABQ4EE67</accession>
<gene>
    <name evidence="2" type="ORF">Pen02_74870</name>
</gene>
<dbReference type="SMART" id="SM00530">
    <property type="entry name" value="HTH_XRE"/>
    <property type="match status" value="1"/>
</dbReference>
<name>A0ABQ4EE67_9ACTN</name>
<sequence length="263" mass="29193">MEYMSDVREVLRKQRNRAKMTRDQVGAVVGLSGASIASFEQGRMIPQPDTARLLDELFKTGDEIQRLAQEARDDARPTWLRPWTDNEQRATLIRWFEHSLIPGLLQTEAYARAILTVGPHRRDKLDELTTARIARQVAAFDRDDPPTLVAIISEAALRYGDGALMKEQLAHLVEAGEAPNVQVRILPMSAGLHAGLTGAFVVASLPGAGSPRLGYLDDQLRGRTVADAEDIRELDRTWESLSGLALPCGLSRDLILRIIDEHN</sequence>
<evidence type="ECO:0000259" key="1">
    <source>
        <dbReference type="PROSITE" id="PS50943"/>
    </source>
</evidence>
<dbReference type="PROSITE" id="PS50943">
    <property type="entry name" value="HTH_CROC1"/>
    <property type="match status" value="1"/>
</dbReference>
<dbReference type="SUPFAM" id="SSF47413">
    <property type="entry name" value="lambda repressor-like DNA-binding domains"/>
    <property type="match status" value="1"/>
</dbReference>
<dbReference type="InterPro" id="IPR001387">
    <property type="entry name" value="Cro/C1-type_HTH"/>
</dbReference>
<feature type="domain" description="HTH cro/C1-type" evidence="1">
    <location>
        <begin position="11"/>
        <end position="64"/>
    </location>
</feature>
<dbReference type="InterPro" id="IPR043917">
    <property type="entry name" value="DUF5753"/>
</dbReference>
<dbReference type="InterPro" id="IPR010982">
    <property type="entry name" value="Lambda_DNA-bd_dom_sf"/>
</dbReference>
<protein>
    <submittedName>
        <fullName evidence="2">Transcriptional regulator</fullName>
    </submittedName>
</protein>
<dbReference type="CDD" id="cd00093">
    <property type="entry name" value="HTH_XRE"/>
    <property type="match status" value="1"/>
</dbReference>
<dbReference type="Pfam" id="PF13560">
    <property type="entry name" value="HTH_31"/>
    <property type="match status" value="1"/>
</dbReference>